<reference evidence="3" key="1">
    <citation type="submission" date="2025-08" db="UniProtKB">
        <authorList>
            <consortium name="RefSeq"/>
        </authorList>
    </citation>
    <scope>IDENTIFICATION</scope>
    <source>
        <tissue evidence="3">Whole organism</tissue>
    </source>
</reference>
<evidence type="ECO:0000313" key="2">
    <source>
        <dbReference type="Proteomes" id="UP000694843"/>
    </source>
</evidence>
<gene>
    <name evidence="3" type="primary">LOC108674706</name>
</gene>
<accession>A0A8B7NWR1</accession>
<feature type="chain" id="PRO_5034795835" evidence="1">
    <location>
        <begin position="18"/>
        <end position="238"/>
    </location>
</feature>
<dbReference type="KEGG" id="hazt:108674706"/>
<dbReference type="AlphaFoldDB" id="A0A8B7NWR1"/>
<proteinExistence type="predicted"/>
<sequence>MSVVVCSVLLLQPMVSGVTDTVIDFDITKMDWTYDATPKTTLKVCRENDIDGGASVDLVVSSPPPVGQKQYPGTPDDTETNCAIFTWDEDFLPSKTERKYELIVDANAGTIERGTVTYSMTYTVFHLGCYETDFVRLSLETWLLTVATCPDSSPSDETSPHSICYVKKEEADKTVTMCADQVGNSPAITVCLTLPIPEPVATSTSTVKALSYANKRLTATETSVSEMLIRRVRLPQLQ</sequence>
<protein>
    <submittedName>
        <fullName evidence="3">Uncharacterized protein LOC108674706</fullName>
    </submittedName>
</protein>
<dbReference type="Proteomes" id="UP000694843">
    <property type="component" value="Unplaced"/>
</dbReference>
<keyword evidence="1" id="KW-0732">Signal</keyword>
<evidence type="ECO:0000256" key="1">
    <source>
        <dbReference type="SAM" id="SignalP"/>
    </source>
</evidence>
<name>A0A8B7NWR1_HYAAZ</name>
<evidence type="ECO:0000313" key="3">
    <source>
        <dbReference type="RefSeq" id="XP_018018160.1"/>
    </source>
</evidence>
<dbReference type="GeneID" id="108674706"/>
<dbReference type="RefSeq" id="XP_018018160.1">
    <property type="nucleotide sequence ID" value="XM_018162671.1"/>
</dbReference>
<feature type="signal peptide" evidence="1">
    <location>
        <begin position="1"/>
        <end position="17"/>
    </location>
</feature>
<organism evidence="2 3">
    <name type="scientific">Hyalella azteca</name>
    <name type="common">Amphipod</name>
    <dbReference type="NCBI Taxonomy" id="294128"/>
    <lineage>
        <taxon>Eukaryota</taxon>
        <taxon>Metazoa</taxon>
        <taxon>Ecdysozoa</taxon>
        <taxon>Arthropoda</taxon>
        <taxon>Crustacea</taxon>
        <taxon>Multicrustacea</taxon>
        <taxon>Malacostraca</taxon>
        <taxon>Eumalacostraca</taxon>
        <taxon>Peracarida</taxon>
        <taxon>Amphipoda</taxon>
        <taxon>Senticaudata</taxon>
        <taxon>Talitrida</taxon>
        <taxon>Talitroidea</taxon>
        <taxon>Hyalellidae</taxon>
        <taxon>Hyalella</taxon>
    </lineage>
</organism>
<keyword evidence="2" id="KW-1185">Reference proteome</keyword>